<reference evidence="3" key="1">
    <citation type="journal article" date="2019" name="Int. J. Syst. Evol. Microbiol.">
        <title>The Global Catalogue of Microorganisms (GCM) 10K type strain sequencing project: providing services to taxonomists for standard genome sequencing and annotation.</title>
        <authorList>
            <consortium name="The Broad Institute Genomics Platform"/>
            <consortium name="The Broad Institute Genome Sequencing Center for Infectious Disease"/>
            <person name="Wu L."/>
            <person name="Ma J."/>
        </authorList>
    </citation>
    <scope>NUCLEOTIDE SEQUENCE [LARGE SCALE GENOMIC DNA]</scope>
    <source>
        <strain evidence="3">KCTC 3913</strain>
    </source>
</reference>
<comment type="caution">
    <text evidence="2">The sequence shown here is derived from an EMBL/GenBank/DDBJ whole genome shotgun (WGS) entry which is preliminary data.</text>
</comment>
<name>A0ABW5RV25_9BACI</name>
<proteinExistence type="predicted"/>
<sequence>MKNLYRYGFLIFTTSLTIIGFLRLLNSVENGQDSANEYLRSMGGSMDSSNFRIITEGYILSNITLGGIMFFVGLTFFCVSVYKLFKDFNERGA</sequence>
<feature type="transmembrane region" description="Helical" evidence="1">
    <location>
        <begin position="58"/>
        <end position="82"/>
    </location>
</feature>
<keyword evidence="3" id="KW-1185">Reference proteome</keyword>
<dbReference type="EMBL" id="JBHUMF010000031">
    <property type="protein sequence ID" value="MFD2681804.1"/>
    <property type="molecule type" value="Genomic_DNA"/>
</dbReference>
<protein>
    <submittedName>
        <fullName evidence="2">Uncharacterized protein</fullName>
    </submittedName>
</protein>
<evidence type="ECO:0000256" key="1">
    <source>
        <dbReference type="SAM" id="Phobius"/>
    </source>
</evidence>
<evidence type="ECO:0000313" key="3">
    <source>
        <dbReference type="Proteomes" id="UP001597506"/>
    </source>
</evidence>
<dbReference type="Proteomes" id="UP001597506">
    <property type="component" value="Unassembled WGS sequence"/>
</dbReference>
<gene>
    <name evidence="2" type="ORF">ACFSUL_13770</name>
</gene>
<keyword evidence="1" id="KW-1133">Transmembrane helix</keyword>
<organism evidence="2 3">
    <name type="scientific">Bacillus seohaeanensis</name>
    <dbReference type="NCBI Taxonomy" id="284580"/>
    <lineage>
        <taxon>Bacteria</taxon>
        <taxon>Bacillati</taxon>
        <taxon>Bacillota</taxon>
        <taxon>Bacilli</taxon>
        <taxon>Bacillales</taxon>
        <taxon>Bacillaceae</taxon>
        <taxon>Bacillus</taxon>
    </lineage>
</organism>
<feature type="transmembrane region" description="Helical" evidence="1">
    <location>
        <begin position="7"/>
        <end position="25"/>
    </location>
</feature>
<accession>A0ABW5RV25</accession>
<keyword evidence="1" id="KW-0812">Transmembrane</keyword>
<keyword evidence="1" id="KW-0472">Membrane</keyword>
<evidence type="ECO:0000313" key="2">
    <source>
        <dbReference type="EMBL" id="MFD2681804.1"/>
    </source>
</evidence>
<dbReference type="RefSeq" id="WP_377936324.1">
    <property type="nucleotide sequence ID" value="NZ_JBHUMF010000031.1"/>
</dbReference>